<dbReference type="RefSeq" id="WP_227590282.1">
    <property type="nucleotide sequence ID" value="NZ_CP006842.1"/>
</dbReference>
<dbReference type="EMBL" id="CP006842">
    <property type="protein sequence ID" value="AHW65135.1"/>
    <property type="molecule type" value="Genomic_DNA"/>
</dbReference>
<dbReference type="UniPathway" id="UPA00056">
    <property type="reaction ID" value="UER00093"/>
</dbReference>
<evidence type="ECO:0000256" key="3">
    <source>
        <dbReference type="HAMAP-Rule" id="MF_00108"/>
    </source>
</evidence>
<proteinExistence type="inferred from homology"/>
<feature type="site" description="Positions MEP for the nucleophilic attack" evidence="3">
    <location>
        <position position="279"/>
    </location>
</feature>
<keyword evidence="2 3" id="KW-0548">Nucleotidyltransferase</keyword>
<organism evidence="5 6">
    <name type="scientific">Corynebacterium glyciniphilum AJ 3170</name>
    <dbReference type="NCBI Taxonomy" id="1404245"/>
    <lineage>
        <taxon>Bacteria</taxon>
        <taxon>Bacillati</taxon>
        <taxon>Actinomycetota</taxon>
        <taxon>Actinomycetes</taxon>
        <taxon>Mycobacteriales</taxon>
        <taxon>Corynebacteriaceae</taxon>
        <taxon>Corynebacterium</taxon>
    </lineage>
</organism>
<sequence length="299" mass="30816">MAGAVDDAVDGLDRVYAVVAAAGSGTRLGEVLPKAFVHVGGRTILERCLDGLAASESVGHAVVTVSTDMVEHTHELVSSQIGLWAPMEVSVVLGGTDRSDSVRAGLEAIQTHIGGDGSSPDTADADRDDPGDLPEGFLVAVHDAARCLAPPEMIRATVAAAAEGVSTGSWAGAVPVVPVTDTVKVVETVTGGALDGAEVVRSTPQRRNLRAAQTPQVFAFDRLLAANQMQQAREELDSAHPTGEPPSDLAPVVVTDDSSLMEMAGETVVTVCGDEQAFKITLPEDLERAHRMAGDGGVA</sequence>
<comment type="catalytic activity">
    <reaction evidence="3">
        <text>2-C-methyl-D-erythritol 4-phosphate + CTP + H(+) = 4-CDP-2-C-methyl-D-erythritol + diphosphate</text>
        <dbReference type="Rhea" id="RHEA:13429"/>
        <dbReference type="ChEBI" id="CHEBI:15378"/>
        <dbReference type="ChEBI" id="CHEBI:33019"/>
        <dbReference type="ChEBI" id="CHEBI:37563"/>
        <dbReference type="ChEBI" id="CHEBI:57823"/>
        <dbReference type="ChEBI" id="CHEBI:58262"/>
        <dbReference type="EC" id="2.7.7.60"/>
    </reaction>
</comment>
<dbReference type="Pfam" id="PF01128">
    <property type="entry name" value="IspD"/>
    <property type="match status" value="2"/>
</dbReference>
<dbReference type="SUPFAM" id="SSF53448">
    <property type="entry name" value="Nucleotide-diphospho-sugar transferases"/>
    <property type="match status" value="1"/>
</dbReference>
<dbReference type="AlphaFoldDB" id="X5ECL0"/>
<accession>X5ECL0</accession>
<protein>
    <recommendedName>
        <fullName evidence="3">2-C-methyl-D-erythritol 4-phosphate cytidylyltransferase</fullName>
        <ecNumber evidence="3">2.7.7.60</ecNumber>
    </recommendedName>
    <alternativeName>
        <fullName evidence="3">4-diphosphocytidyl-2C-methyl-D-erythritol synthase</fullName>
    </alternativeName>
    <alternativeName>
        <fullName evidence="3">MEP cytidylyltransferase</fullName>
        <shortName evidence="3">MCT</shortName>
    </alternativeName>
</protein>
<dbReference type="Gene3D" id="3.90.550.10">
    <property type="entry name" value="Spore Coat Polysaccharide Biosynthesis Protein SpsA, Chain A"/>
    <property type="match status" value="1"/>
</dbReference>
<feature type="site" description="Positions MEP for the nucleophilic attack" evidence="3">
    <location>
        <position position="206"/>
    </location>
</feature>
<comment type="function">
    <text evidence="3">Catalyzes the formation of 4-diphosphocytidyl-2-C-methyl-D-erythritol from CTP and 2-C-methyl-D-erythritol 4-phosphate (MEP).</text>
</comment>
<dbReference type="GO" id="GO:0019288">
    <property type="term" value="P:isopentenyl diphosphate biosynthetic process, methylerythritol 4-phosphate pathway"/>
    <property type="evidence" value="ECO:0007669"/>
    <property type="project" value="UniProtKB-UniRule"/>
</dbReference>
<dbReference type="STRING" id="1404245.CGLY_13475"/>
<dbReference type="InterPro" id="IPR001228">
    <property type="entry name" value="IspD"/>
</dbReference>
<feature type="site" description="Transition state stabilizer" evidence="3">
    <location>
        <position position="27"/>
    </location>
</feature>
<dbReference type="InterPro" id="IPR050088">
    <property type="entry name" value="IspD/TarI_cytidylyltransf_bact"/>
</dbReference>
<dbReference type="EC" id="2.7.7.60" evidence="3"/>
<dbReference type="CDD" id="cd02516">
    <property type="entry name" value="CDP-ME_synthetase"/>
    <property type="match status" value="1"/>
</dbReference>
<dbReference type="InterPro" id="IPR029044">
    <property type="entry name" value="Nucleotide-diphossugar_trans"/>
</dbReference>
<dbReference type="Proteomes" id="UP000023703">
    <property type="component" value="Chromosome"/>
</dbReference>
<keyword evidence="6" id="KW-1185">Reference proteome</keyword>
<feature type="region of interest" description="Disordered" evidence="4">
    <location>
        <begin position="111"/>
        <end position="134"/>
    </location>
</feature>
<gene>
    <name evidence="3 5" type="primary">ispD</name>
    <name evidence="5" type="ORF">CGLY_13475</name>
</gene>
<keyword evidence="3" id="KW-0414">Isoprene biosynthesis</keyword>
<dbReference type="HAMAP" id="MF_00108">
    <property type="entry name" value="IspD"/>
    <property type="match status" value="1"/>
</dbReference>
<dbReference type="eggNOG" id="COG1211">
    <property type="taxonomic scope" value="Bacteria"/>
</dbReference>
<reference evidence="5 6" key="1">
    <citation type="journal article" date="2015" name="Int. J. Syst. Evol. Microbiol.">
        <title>Revisiting Corynebacterium glyciniphilum (ex Kubota et al., 1972) sp. nov., nom. rev., isolated from putrefied banana.</title>
        <authorList>
            <person name="Al-Dilaimi A."/>
            <person name="Bednarz H."/>
            <person name="Lomker A."/>
            <person name="Niehaus K."/>
            <person name="Kalinowski J."/>
            <person name="Ruckert C."/>
        </authorList>
    </citation>
    <scope>NUCLEOTIDE SEQUENCE [LARGE SCALE GENOMIC DNA]</scope>
    <source>
        <strain evidence="5">AJ 3170</strain>
    </source>
</reference>
<evidence type="ECO:0000256" key="1">
    <source>
        <dbReference type="ARBA" id="ARBA00022679"/>
    </source>
</evidence>
<evidence type="ECO:0000256" key="4">
    <source>
        <dbReference type="SAM" id="MobiDB-lite"/>
    </source>
</evidence>
<keyword evidence="1 3" id="KW-0808">Transferase</keyword>
<dbReference type="PANTHER" id="PTHR32125">
    <property type="entry name" value="2-C-METHYL-D-ERYTHRITOL 4-PHOSPHATE CYTIDYLYLTRANSFERASE, CHLOROPLASTIC"/>
    <property type="match status" value="1"/>
</dbReference>
<dbReference type="InterPro" id="IPR034683">
    <property type="entry name" value="IspD/TarI"/>
</dbReference>
<comment type="pathway">
    <text evidence="3">Isoprenoid biosynthesis; isopentenyl diphosphate biosynthesis via DXP pathway; isopentenyl diphosphate from 1-deoxy-D-xylulose 5-phosphate: step 2/6.</text>
</comment>
<evidence type="ECO:0000313" key="6">
    <source>
        <dbReference type="Proteomes" id="UP000023703"/>
    </source>
</evidence>
<name>X5ECL0_9CORY</name>
<dbReference type="HOGENOM" id="CLU_061281_1_1_11"/>
<dbReference type="GO" id="GO:0050518">
    <property type="term" value="F:2-C-methyl-D-erythritol 4-phosphate cytidylyltransferase activity"/>
    <property type="evidence" value="ECO:0007669"/>
    <property type="project" value="UniProtKB-UniRule"/>
</dbReference>
<evidence type="ECO:0000313" key="5">
    <source>
        <dbReference type="EMBL" id="AHW65135.1"/>
    </source>
</evidence>
<dbReference type="PANTHER" id="PTHR32125:SF4">
    <property type="entry name" value="2-C-METHYL-D-ERYTHRITOL 4-PHOSPHATE CYTIDYLYLTRANSFERASE, CHLOROPLASTIC"/>
    <property type="match status" value="1"/>
</dbReference>
<comment type="similarity">
    <text evidence="3">Belongs to the IspD/TarI cytidylyltransferase family. IspD subfamily.</text>
</comment>
<evidence type="ECO:0000256" key="2">
    <source>
        <dbReference type="ARBA" id="ARBA00022695"/>
    </source>
</evidence>
<feature type="site" description="Transition state stabilizer" evidence="3">
    <location>
        <position position="34"/>
    </location>
</feature>
<dbReference type="KEGG" id="cgy:CGLY_13475"/>
<feature type="region of interest" description="Disordered" evidence="4">
    <location>
        <begin position="231"/>
        <end position="250"/>
    </location>
</feature>